<reference evidence="1 2" key="2">
    <citation type="journal article" date="2018" name="New Phytol.">
        <title>High intraspecific genome diversity in the model arbuscular mycorrhizal symbiont Rhizophagus irregularis.</title>
        <authorList>
            <person name="Chen E.C.H."/>
            <person name="Morin E."/>
            <person name="Beaudet D."/>
            <person name="Noel J."/>
            <person name="Yildirir G."/>
            <person name="Ndikumana S."/>
            <person name="Charron P."/>
            <person name="St-Onge C."/>
            <person name="Giorgi J."/>
            <person name="Kruger M."/>
            <person name="Marton T."/>
            <person name="Ropars J."/>
            <person name="Grigoriev I.V."/>
            <person name="Hainaut M."/>
            <person name="Henrissat B."/>
            <person name="Roux C."/>
            <person name="Martin F."/>
            <person name="Corradi N."/>
        </authorList>
    </citation>
    <scope>NUCLEOTIDE SEQUENCE [LARGE SCALE GENOMIC DNA]</scope>
    <source>
        <strain evidence="1 2">DAOM 197198</strain>
    </source>
</reference>
<gene>
    <name evidence="1" type="ORF">GLOIN_2v273822</name>
</gene>
<dbReference type="EMBL" id="AUPC02000165">
    <property type="protein sequence ID" value="POG67747.1"/>
    <property type="molecule type" value="Genomic_DNA"/>
</dbReference>
<dbReference type="InterPro" id="IPR011009">
    <property type="entry name" value="Kinase-like_dom_sf"/>
</dbReference>
<accession>A0A2P4PQU9</accession>
<dbReference type="Proteomes" id="UP000018888">
    <property type="component" value="Unassembled WGS sequence"/>
</dbReference>
<dbReference type="VEuPathDB" id="FungiDB:RhiirFUN_013360"/>
<protein>
    <recommendedName>
        <fullName evidence="3">Protein kinase domain-containing protein</fullName>
    </recommendedName>
</protein>
<comment type="caution">
    <text evidence="1">The sequence shown here is derived from an EMBL/GenBank/DDBJ whole genome shotgun (WGS) entry which is preliminary data.</text>
</comment>
<name>A0A2P4PQU9_RHIID</name>
<reference evidence="1 2" key="1">
    <citation type="journal article" date="2013" name="Proc. Natl. Acad. Sci. U.S.A.">
        <title>Genome of an arbuscular mycorrhizal fungus provides insight into the oldest plant symbiosis.</title>
        <authorList>
            <person name="Tisserant E."/>
            <person name="Malbreil M."/>
            <person name="Kuo A."/>
            <person name="Kohler A."/>
            <person name="Symeonidi A."/>
            <person name="Balestrini R."/>
            <person name="Charron P."/>
            <person name="Duensing N."/>
            <person name="Frei Dit Frey N."/>
            <person name="Gianinazzi-Pearson V."/>
            <person name="Gilbert L.B."/>
            <person name="Handa Y."/>
            <person name="Herr J.R."/>
            <person name="Hijri M."/>
            <person name="Koul R."/>
            <person name="Kawaguchi M."/>
            <person name="Krajinski F."/>
            <person name="Lammers P.J."/>
            <person name="Masclaux F.G."/>
            <person name="Murat C."/>
            <person name="Morin E."/>
            <person name="Ndikumana S."/>
            <person name="Pagni M."/>
            <person name="Petitpierre D."/>
            <person name="Requena N."/>
            <person name="Rosikiewicz P."/>
            <person name="Riley R."/>
            <person name="Saito K."/>
            <person name="San Clemente H."/>
            <person name="Shapiro H."/>
            <person name="van Tuinen D."/>
            <person name="Becard G."/>
            <person name="Bonfante P."/>
            <person name="Paszkowski U."/>
            <person name="Shachar-Hill Y.Y."/>
            <person name="Tuskan G.A."/>
            <person name="Young P.W."/>
            <person name="Sanders I.R."/>
            <person name="Henrissat B."/>
            <person name="Rensing S.A."/>
            <person name="Grigoriev I.V."/>
            <person name="Corradi N."/>
            <person name="Roux C."/>
            <person name="Martin F."/>
        </authorList>
    </citation>
    <scope>NUCLEOTIDE SEQUENCE [LARGE SCALE GENOMIC DNA]</scope>
    <source>
        <strain evidence="1 2">DAOM 197198</strain>
    </source>
</reference>
<sequence>MSSQDIECSKHSRYLKNEFINWTSGNERIDDFIQEMQLKVENTIFEWIPYSQFNEIKETGKNNFMTIYSAIWKNDPLHYNNWGDEYMSNSNKVVALKILHNLQNPVEFVINEVKRYSTKNESFLMLYGISQSPDTDDYILVQNNSINLTNWTSGNEQIDDFIQERQLKINKQNDVVFEWIPYSQFNEINKIGKNSFMTVYSAIWKDGPLRYVGDYTRDSNKEVVLKLLHNSQNSVEFIINEAKKYSTKNESFHILYGISQCTDTKDCILVQNNSITLTNWISGNEKIDVFIQEMQLEIKDHHDVAFEWIPYSQFNEIKETDKNSSITVNSAIWKNGPLYWNIRHEEYIRDPNKEVALKCLHNSQNPESLVSEV</sequence>
<dbReference type="AlphaFoldDB" id="A0A2P4PQU9"/>
<organism evidence="1 2">
    <name type="scientific">Rhizophagus irregularis (strain DAOM 181602 / DAOM 197198 / MUCL 43194)</name>
    <name type="common">Arbuscular mycorrhizal fungus</name>
    <name type="synonym">Glomus intraradices</name>
    <dbReference type="NCBI Taxonomy" id="747089"/>
    <lineage>
        <taxon>Eukaryota</taxon>
        <taxon>Fungi</taxon>
        <taxon>Fungi incertae sedis</taxon>
        <taxon>Mucoromycota</taxon>
        <taxon>Glomeromycotina</taxon>
        <taxon>Glomeromycetes</taxon>
        <taxon>Glomerales</taxon>
        <taxon>Glomeraceae</taxon>
        <taxon>Rhizophagus</taxon>
    </lineage>
</organism>
<evidence type="ECO:0008006" key="3">
    <source>
        <dbReference type="Google" id="ProtNLM"/>
    </source>
</evidence>
<evidence type="ECO:0000313" key="1">
    <source>
        <dbReference type="EMBL" id="POG67747.1"/>
    </source>
</evidence>
<proteinExistence type="predicted"/>
<dbReference type="SUPFAM" id="SSF56112">
    <property type="entry name" value="Protein kinase-like (PK-like)"/>
    <property type="match status" value="1"/>
</dbReference>
<keyword evidence="2" id="KW-1185">Reference proteome</keyword>
<evidence type="ECO:0000313" key="2">
    <source>
        <dbReference type="Proteomes" id="UP000018888"/>
    </source>
</evidence>